<feature type="domain" description="Thioredoxin" evidence="6">
    <location>
        <begin position="42"/>
        <end position="202"/>
    </location>
</feature>
<gene>
    <name evidence="7" type="ORF">LO55_4184</name>
</gene>
<dbReference type="EMBL" id="JRYB01000001">
    <property type="protein sequence ID" value="OIJ41993.1"/>
    <property type="molecule type" value="Genomic_DNA"/>
</dbReference>
<dbReference type="PANTHER" id="PTHR12151:SF25">
    <property type="entry name" value="LINALOOL DEHYDRATASE_ISOMERASE DOMAIN-CONTAINING PROTEIN"/>
    <property type="match status" value="1"/>
</dbReference>
<dbReference type="Gene3D" id="3.40.30.10">
    <property type="entry name" value="Glutaredoxin"/>
    <property type="match status" value="1"/>
</dbReference>
<accession>A0A1S2NAX7</accession>
<proteinExistence type="inferred from homology"/>
<feature type="signal peptide" evidence="5">
    <location>
        <begin position="1"/>
        <end position="27"/>
    </location>
</feature>
<dbReference type="GO" id="GO:0046872">
    <property type="term" value="F:metal ion binding"/>
    <property type="evidence" value="ECO:0007669"/>
    <property type="project" value="UniProtKB-KW"/>
</dbReference>
<dbReference type="InterPro" id="IPR013766">
    <property type="entry name" value="Thioredoxin_domain"/>
</dbReference>
<name>A0A1S2NAX7_9BURK</name>
<evidence type="ECO:0000256" key="4">
    <source>
        <dbReference type="PIRSR" id="PIRSR603782-2"/>
    </source>
</evidence>
<comment type="similarity">
    <text evidence="1">Belongs to the SCO1/2 family.</text>
</comment>
<keyword evidence="2 3" id="KW-0186">Copper</keyword>
<organism evidence="7 8">
    <name type="scientific">Massilia timonae</name>
    <dbReference type="NCBI Taxonomy" id="47229"/>
    <lineage>
        <taxon>Bacteria</taxon>
        <taxon>Pseudomonadati</taxon>
        <taxon>Pseudomonadota</taxon>
        <taxon>Betaproteobacteria</taxon>
        <taxon>Burkholderiales</taxon>
        <taxon>Oxalobacteraceae</taxon>
        <taxon>Telluria group</taxon>
        <taxon>Massilia</taxon>
    </lineage>
</organism>
<dbReference type="PROSITE" id="PS51352">
    <property type="entry name" value="THIOREDOXIN_2"/>
    <property type="match status" value="1"/>
</dbReference>
<feature type="binding site" evidence="3">
    <location>
        <position position="167"/>
    </location>
    <ligand>
        <name>Cu cation</name>
        <dbReference type="ChEBI" id="CHEBI:23378"/>
    </ligand>
</feature>
<evidence type="ECO:0000259" key="6">
    <source>
        <dbReference type="PROSITE" id="PS51352"/>
    </source>
</evidence>
<dbReference type="Proteomes" id="UP000180246">
    <property type="component" value="Unassembled WGS sequence"/>
</dbReference>
<evidence type="ECO:0000256" key="1">
    <source>
        <dbReference type="ARBA" id="ARBA00010996"/>
    </source>
</evidence>
<feature type="chain" id="PRO_5010383327" evidence="5">
    <location>
        <begin position="28"/>
        <end position="204"/>
    </location>
</feature>
<feature type="disulfide bond" description="Redox-active" evidence="4">
    <location>
        <begin position="80"/>
        <end position="84"/>
    </location>
</feature>
<dbReference type="InterPro" id="IPR036249">
    <property type="entry name" value="Thioredoxin-like_sf"/>
</dbReference>
<keyword evidence="5" id="KW-0732">Signal</keyword>
<dbReference type="PANTHER" id="PTHR12151">
    <property type="entry name" value="ELECTRON TRANSPORT PROTIN SCO1/SENC FAMILY MEMBER"/>
    <property type="match status" value="1"/>
</dbReference>
<dbReference type="SUPFAM" id="SSF52833">
    <property type="entry name" value="Thioredoxin-like"/>
    <property type="match status" value="1"/>
</dbReference>
<evidence type="ECO:0000256" key="3">
    <source>
        <dbReference type="PIRSR" id="PIRSR603782-1"/>
    </source>
</evidence>
<keyword evidence="3" id="KW-0479">Metal-binding</keyword>
<dbReference type="CDD" id="cd02968">
    <property type="entry name" value="SCO"/>
    <property type="match status" value="1"/>
</dbReference>
<dbReference type="AlphaFoldDB" id="A0A1S2NAX7"/>
<dbReference type="RefSeq" id="WP_071362930.1">
    <property type="nucleotide sequence ID" value="NZ_JRYB01000001.1"/>
</dbReference>
<keyword evidence="4" id="KW-1015">Disulfide bond</keyword>
<sequence length="204" mass="22205">MHQRVSRHPSRRAFVLSGAVLALGALAGCSMGSSVSFNGADITGADFGRDFRLKDPSGQERTLADFKDKVVLVFFGFTQCPDVCPTALARAAEVKALLGPDGDRLQVLFISVDPERDTPEVLNAYTAAFDPTFLALYGDPERLAETAKEFKVIYQKVPTGDSYTVDHTSVTYAYDTKGKLRLKLSHSQSAIEYAADVRKLLHAA</sequence>
<evidence type="ECO:0000313" key="8">
    <source>
        <dbReference type="Proteomes" id="UP000180246"/>
    </source>
</evidence>
<reference evidence="7 8" key="1">
    <citation type="submission" date="2014-10" db="EMBL/GenBank/DDBJ databases">
        <authorList>
            <person name="Seo M.-J."/>
            <person name="Seok Y.J."/>
            <person name="Cha I.-T."/>
        </authorList>
    </citation>
    <scope>NUCLEOTIDE SEQUENCE [LARGE SCALE GENOMIC DNA]</scope>
    <source>
        <strain evidence="7 8">NEU</strain>
    </source>
</reference>
<dbReference type="PROSITE" id="PS51257">
    <property type="entry name" value="PROKAR_LIPOPROTEIN"/>
    <property type="match status" value="1"/>
</dbReference>
<evidence type="ECO:0000256" key="5">
    <source>
        <dbReference type="SAM" id="SignalP"/>
    </source>
</evidence>
<dbReference type="FunFam" id="3.40.30.10:FF:000013">
    <property type="entry name" value="Blast:Protein SCO1 homolog, mitochondrial"/>
    <property type="match status" value="1"/>
</dbReference>
<evidence type="ECO:0000313" key="7">
    <source>
        <dbReference type="EMBL" id="OIJ41993.1"/>
    </source>
</evidence>
<evidence type="ECO:0000256" key="2">
    <source>
        <dbReference type="ARBA" id="ARBA00023008"/>
    </source>
</evidence>
<feature type="binding site" evidence="3">
    <location>
        <position position="84"/>
    </location>
    <ligand>
        <name>Cu cation</name>
        <dbReference type="ChEBI" id="CHEBI:23378"/>
    </ligand>
</feature>
<protein>
    <submittedName>
        <fullName evidence="7">AhpC/TSA family protein</fullName>
    </submittedName>
</protein>
<feature type="binding site" evidence="3">
    <location>
        <position position="80"/>
    </location>
    <ligand>
        <name>Cu cation</name>
        <dbReference type="ChEBI" id="CHEBI:23378"/>
    </ligand>
</feature>
<dbReference type="InterPro" id="IPR003782">
    <property type="entry name" value="SCO1/SenC"/>
</dbReference>
<dbReference type="Pfam" id="PF02630">
    <property type="entry name" value="SCO1-SenC"/>
    <property type="match status" value="1"/>
</dbReference>
<comment type="caution">
    <text evidence="7">The sequence shown here is derived from an EMBL/GenBank/DDBJ whole genome shotgun (WGS) entry which is preliminary data.</text>
</comment>